<evidence type="ECO:0000313" key="2">
    <source>
        <dbReference type="EMBL" id="TQE06867.1"/>
    </source>
</evidence>
<sequence>MGKKFRCLSFLEQTSCAQLFLSSLSLLLFPKLLAFTALQISWSDQNFRPETTPTKGVGRIGENDEGEDQDQEDRLLAGKAGELLKEEKRGF</sequence>
<comment type="caution">
    <text evidence="2">The sequence shown here is derived from an EMBL/GenBank/DDBJ whole genome shotgun (WGS) entry which is preliminary data.</text>
</comment>
<evidence type="ECO:0000256" key="1">
    <source>
        <dbReference type="SAM" id="MobiDB-lite"/>
    </source>
</evidence>
<accession>A0A540N741</accession>
<organism evidence="2 3">
    <name type="scientific">Malus baccata</name>
    <name type="common">Siberian crab apple</name>
    <name type="synonym">Pyrus baccata</name>
    <dbReference type="NCBI Taxonomy" id="106549"/>
    <lineage>
        <taxon>Eukaryota</taxon>
        <taxon>Viridiplantae</taxon>
        <taxon>Streptophyta</taxon>
        <taxon>Embryophyta</taxon>
        <taxon>Tracheophyta</taxon>
        <taxon>Spermatophyta</taxon>
        <taxon>Magnoliopsida</taxon>
        <taxon>eudicotyledons</taxon>
        <taxon>Gunneridae</taxon>
        <taxon>Pentapetalae</taxon>
        <taxon>rosids</taxon>
        <taxon>fabids</taxon>
        <taxon>Rosales</taxon>
        <taxon>Rosaceae</taxon>
        <taxon>Amygdaloideae</taxon>
        <taxon>Maleae</taxon>
        <taxon>Malus</taxon>
    </lineage>
</organism>
<dbReference type="Proteomes" id="UP000315295">
    <property type="component" value="Unassembled WGS sequence"/>
</dbReference>
<feature type="region of interest" description="Disordered" evidence="1">
    <location>
        <begin position="49"/>
        <end position="91"/>
    </location>
</feature>
<proteinExistence type="predicted"/>
<dbReference type="AlphaFoldDB" id="A0A540N741"/>
<protein>
    <submittedName>
        <fullName evidence="2">Uncharacterized protein</fullName>
    </submittedName>
</protein>
<dbReference type="EMBL" id="VIEB01000095">
    <property type="protein sequence ID" value="TQE06867.1"/>
    <property type="molecule type" value="Genomic_DNA"/>
</dbReference>
<gene>
    <name evidence="2" type="ORF">C1H46_007505</name>
</gene>
<name>A0A540N741_MALBA</name>
<evidence type="ECO:0000313" key="3">
    <source>
        <dbReference type="Proteomes" id="UP000315295"/>
    </source>
</evidence>
<keyword evidence="3" id="KW-1185">Reference proteome</keyword>
<reference evidence="2 3" key="1">
    <citation type="journal article" date="2019" name="G3 (Bethesda)">
        <title>Sequencing of a Wild Apple (Malus baccata) Genome Unravels the Differences Between Cultivated and Wild Apple Species Regarding Disease Resistance and Cold Tolerance.</title>
        <authorList>
            <person name="Chen X."/>
        </authorList>
    </citation>
    <scope>NUCLEOTIDE SEQUENCE [LARGE SCALE GENOMIC DNA]</scope>
    <source>
        <strain evidence="3">cv. Shandingzi</strain>
        <tissue evidence="2">Leaves</tissue>
    </source>
</reference>
<feature type="compositionally biased region" description="Basic and acidic residues" evidence="1">
    <location>
        <begin position="72"/>
        <end position="91"/>
    </location>
</feature>